<dbReference type="RefSeq" id="WP_086383789.1">
    <property type="nucleotide sequence ID" value="NZ_NBTY01000200.1"/>
</dbReference>
<accession>A0A242M7E3</accession>
<reference evidence="1 2" key="1">
    <citation type="submission" date="2017-03" db="EMBL/GenBank/DDBJ databases">
        <title>Genome analysis of strain PAMC 26510.</title>
        <authorList>
            <person name="Oh H.-M."/>
            <person name="Yang J.-A."/>
        </authorList>
    </citation>
    <scope>NUCLEOTIDE SEQUENCE [LARGE SCALE GENOMIC DNA]</scope>
    <source>
        <strain evidence="1 2">PAMC 26510</strain>
    </source>
</reference>
<dbReference type="Pfam" id="PF04365">
    <property type="entry name" value="BrnT_toxin"/>
    <property type="match status" value="1"/>
</dbReference>
<dbReference type="EMBL" id="NBTY01000200">
    <property type="protein sequence ID" value="OTP66545.1"/>
    <property type="molecule type" value="Genomic_DNA"/>
</dbReference>
<dbReference type="InterPro" id="IPR038573">
    <property type="entry name" value="BrnT_sf"/>
</dbReference>
<comment type="caution">
    <text evidence="1">The sequence shown here is derived from an EMBL/GenBank/DDBJ whole genome shotgun (WGS) entry which is preliminary data.</text>
</comment>
<sequence>MRFEWDEAKNRSNVRKHGVDFNDAIEIFKHPVLTAADRREDFDEDRWIALGWMKLIVALVVYVERDGDIVRIISARKATRPEIKRYGDAISQ</sequence>
<evidence type="ECO:0008006" key="3">
    <source>
        <dbReference type="Google" id="ProtNLM"/>
    </source>
</evidence>
<evidence type="ECO:0000313" key="2">
    <source>
        <dbReference type="Proteomes" id="UP000194546"/>
    </source>
</evidence>
<evidence type="ECO:0000313" key="1">
    <source>
        <dbReference type="EMBL" id="OTP66545.1"/>
    </source>
</evidence>
<dbReference type="Gene3D" id="3.10.450.530">
    <property type="entry name" value="Ribonuclease toxin, BrnT, of type II toxin-antitoxin system"/>
    <property type="match status" value="1"/>
</dbReference>
<dbReference type="InterPro" id="IPR007460">
    <property type="entry name" value="BrnT_toxin"/>
</dbReference>
<dbReference type="AlphaFoldDB" id="A0A242M7E3"/>
<organism evidence="1 2">
    <name type="scientific">Caballeronia sordidicola</name>
    <name type="common">Burkholderia sordidicola</name>
    <dbReference type="NCBI Taxonomy" id="196367"/>
    <lineage>
        <taxon>Bacteria</taxon>
        <taxon>Pseudomonadati</taxon>
        <taxon>Pseudomonadota</taxon>
        <taxon>Betaproteobacteria</taxon>
        <taxon>Burkholderiales</taxon>
        <taxon>Burkholderiaceae</taxon>
        <taxon>Caballeronia</taxon>
    </lineage>
</organism>
<gene>
    <name evidence="1" type="ORF">PAMC26510_35020</name>
</gene>
<dbReference type="Proteomes" id="UP000194546">
    <property type="component" value="Unassembled WGS sequence"/>
</dbReference>
<proteinExistence type="predicted"/>
<protein>
    <recommendedName>
        <fullName evidence="3">BrnT family toxin</fullName>
    </recommendedName>
</protein>
<name>A0A242M7E3_CABSO</name>